<evidence type="ECO:0008006" key="3">
    <source>
        <dbReference type="Google" id="ProtNLM"/>
    </source>
</evidence>
<name>A0ABW5PTK7_9BACI</name>
<keyword evidence="2" id="KW-1185">Reference proteome</keyword>
<evidence type="ECO:0000313" key="2">
    <source>
        <dbReference type="Proteomes" id="UP001597458"/>
    </source>
</evidence>
<organism evidence="1 2">
    <name type="scientific">Terrilactibacillus laevilacticus</name>
    <dbReference type="NCBI Taxonomy" id="1380157"/>
    <lineage>
        <taxon>Bacteria</taxon>
        <taxon>Bacillati</taxon>
        <taxon>Bacillota</taxon>
        <taxon>Bacilli</taxon>
        <taxon>Bacillales</taxon>
        <taxon>Bacillaceae</taxon>
        <taxon>Terrilactibacillus</taxon>
    </lineage>
</organism>
<comment type="caution">
    <text evidence="1">The sequence shown here is derived from an EMBL/GenBank/DDBJ whole genome shotgun (WGS) entry which is preliminary data.</text>
</comment>
<proteinExistence type="predicted"/>
<sequence length="136" mass="15445">MKKTVLFIGGMVALGLLLIFAWKYVQTNFNSHKKTSVEAKIEALNWQKNGKNGEYITKKDEGMITTKMEGIVQTDTDCSPDSKGISRCHNKIKISNKKEISVINIHNMKNYSCFKPGQKVTVEPINQKWIKVIKVN</sequence>
<dbReference type="RefSeq" id="WP_141190440.1">
    <property type="nucleotide sequence ID" value="NZ_JBHUMR010000014.1"/>
</dbReference>
<gene>
    <name evidence="1" type="ORF">ACFSTF_11680</name>
</gene>
<accession>A0ABW5PTK7</accession>
<dbReference type="EMBL" id="JBHUMR010000014">
    <property type="protein sequence ID" value="MFD2617967.1"/>
    <property type="molecule type" value="Genomic_DNA"/>
</dbReference>
<reference evidence="2" key="1">
    <citation type="journal article" date="2019" name="Int. J. Syst. Evol. Microbiol.">
        <title>The Global Catalogue of Microorganisms (GCM) 10K type strain sequencing project: providing services to taxonomists for standard genome sequencing and annotation.</title>
        <authorList>
            <consortium name="The Broad Institute Genomics Platform"/>
            <consortium name="The Broad Institute Genome Sequencing Center for Infectious Disease"/>
            <person name="Wu L."/>
            <person name="Ma J."/>
        </authorList>
    </citation>
    <scope>NUCLEOTIDE SEQUENCE [LARGE SCALE GENOMIC DNA]</scope>
    <source>
        <strain evidence="2">TISTR 2241</strain>
    </source>
</reference>
<protein>
    <recommendedName>
        <fullName evidence="3">FHA domain-containing protein</fullName>
    </recommendedName>
</protein>
<dbReference type="Proteomes" id="UP001597458">
    <property type="component" value="Unassembled WGS sequence"/>
</dbReference>
<evidence type="ECO:0000313" key="1">
    <source>
        <dbReference type="EMBL" id="MFD2617967.1"/>
    </source>
</evidence>